<sequence length="320" mass="35243">MNFSRVILAYVALLSAFTFAYTPSKNSRPKYSKQPTYNPSKVIDYKLLYFRIKWFLNFSQGNILDVLKENGLTTFVDLIIKAGLEVTFSQPRPFIVWAPTNEAFAAIGPETLNFILSDASLLKDILTYHLGLFLQTYTLVPAIKDELTLPTVQGEVTRINVYRKKGSSFVSERTVTVNGALVVNALPAGDSIIYVIDRVLSQPSRSLDIVELSATIRSKTLFAPTDTAFQALPAGLLDSLFANPKELVKLLNNHIASGTFYSRGFVSGPLPVVSGITVDVDLSPTTITIGDANVIDADITTIEGVLHVVDAVIFKRQYRI</sequence>
<dbReference type="FunFam" id="2.30.180.10:FF:000049">
    <property type="entry name" value="Uncharacterized protein"/>
    <property type="match status" value="1"/>
</dbReference>
<keyword evidence="4" id="KW-1185">Reference proteome</keyword>
<dbReference type="SMART" id="SM00554">
    <property type="entry name" value="FAS1"/>
    <property type="match status" value="2"/>
</dbReference>
<evidence type="ECO:0000313" key="3">
    <source>
        <dbReference type="EMBL" id="CAH0105022.1"/>
    </source>
</evidence>
<dbReference type="GO" id="GO:0030198">
    <property type="term" value="P:extracellular matrix organization"/>
    <property type="evidence" value="ECO:0007669"/>
    <property type="project" value="TreeGrafter"/>
</dbReference>
<dbReference type="OrthoDB" id="286301at2759"/>
<name>A0A8J2RRA2_9CRUS</name>
<keyword evidence="1" id="KW-0732">Signal</keyword>
<evidence type="ECO:0000313" key="4">
    <source>
        <dbReference type="Proteomes" id="UP000789390"/>
    </source>
</evidence>
<organism evidence="3 4">
    <name type="scientific">Daphnia galeata</name>
    <dbReference type="NCBI Taxonomy" id="27404"/>
    <lineage>
        <taxon>Eukaryota</taxon>
        <taxon>Metazoa</taxon>
        <taxon>Ecdysozoa</taxon>
        <taxon>Arthropoda</taxon>
        <taxon>Crustacea</taxon>
        <taxon>Branchiopoda</taxon>
        <taxon>Diplostraca</taxon>
        <taxon>Cladocera</taxon>
        <taxon>Anomopoda</taxon>
        <taxon>Daphniidae</taxon>
        <taxon>Daphnia</taxon>
    </lineage>
</organism>
<feature type="chain" id="PRO_5035271102" description="FAS1 domain-containing protein" evidence="1">
    <location>
        <begin position="21"/>
        <end position="320"/>
    </location>
</feature>
<dbReference type="Proteomes" id="UP000789390">
    <property type="component" value="Unassembled WGS sequence"/>
</dbReference>
<protein>
    <recommendedName>
        <fullName evidence="2">FAS1 domain-containing protein</fullName>
    </recommendedName>
</protein>
<dbReference type="FunFam" id="2.30.180.10:FF:000032">
    <property type="entry name" value="Fasciclin domain-containing protein, putative"/>
    <property type="match status" value="1"/>
</dbReference>
<dbReference type="PROSITE" id="PS50213">
    <property type="entry name" value="FAS1"/>
    <property type="match status" value="2"/>
</dbReference>
<dbReference type="PANTHER" id="PTHR10900:SF120">
    <property type="entry name" value="MUCIN-5AC-RELATED"/>
    <property type="match status" value="1"/>
</dbReference>
<dbReference type="GO" id="GO:0005615">
    <property type="term" value="C:extracellular space"/>
    <property type="evidence" value="ECO:0007669"/>
    <property type="project" value="TreeGrafter"/>
</dbReference>
<dbReference type="InterPro" id="IPR036378">
    <property type="entry name" value="FAS1_dom_sf"/>
</dbReference>
<dbReference type="GO" id="GO:0031012">
    <property type="term" value="C:extracellular matrix"/>
    <property type="evidence" value="ECO:0007669"/>
    <property type="project" value="TreeGrafter"/>
</dbReference>
<gene>
    <name evidence="3" type="ORF">DGAL_LOCUS7977</name>
</gene>
<dbReference type="PANTHER" id="PTHR10900">
    <property type="entry name" value="PERIOSTIN-RELATED"/>
    <property type="match status" value="1"/>
</dbReference>
<dbReference type="AlphaFoldDB" id="A0A8J2RRA2"/>
<proteinExistence type="predicted"/>
<feature type="signal peptide" evidence="1">
    <location>
        <begin position="1"/>
        <end position="20"/>
    </location>
</feature>
<dbReference type="EMBL" id="CAKKLH010000168">
    <property type="protein sequence ID" value="CAH0105022.1"/>
    <property type="molecule type" value="Genomic_DNA"/>
</dbReference>
<dbReference type="SUPFAM" id="SSF82153">
    <property type="entry name" value="FAS1 domain"/>
    <property type="match status" value="2"/>
</dbReference>
<dbReference type="GO" id="GO:0007155">
    <property type="term" value="P:cell adhesion"/>
    <property type="evidence" value="ECO:0007669"/>
    <property type="project" value="TreeGrafter"/>
</dbReference>
<dbReference type="InterPro" id="IPR050904">
    <property type="entry name" value="Adhesion/Biosynth-related"/>
</dbReference>
<evidence type="ECO:0000256" key="1">
    <source>
        <dbReference type="SAM" id="SignalP"/>
    </source>
</evidence>
<accession>A0A8J2RRA2</accession>
<feature type="domain" description="FAS1" evidence="2">
    <location>
        <begin position="59"/>
        <end position="188"/>
    </location>
</feature>
<feature type="domain" description="FAS1" evidence="2">
    <location>
        <begin position="179"/>
        <end position="313"/>
    </location>
</feature>
<dbReference type="Gene3D" id="2.30.180.10">
    <property type="entry name" value="FAS1 domain"/>
    <property type="match status" value="2"/>
</dbReference>
<dbReference type="InterPro" id="IPR000782">
    <property type="entry name" value="FAS1_domain"/>
</dbReference>
<comment type="caution">
    <text evidence="3">The sequence shown here is derived from an EMBL/GenBank/DDBJ whole genome shotgun (WGS) entry which is preliminary data.</text>
</comment>
<dbReference type="Pfam" id="PF02469">
    <property type="entry name" value="Fasciclin"/>
    <property type="match status" value="2"/>
</dbReference>
<dbReference type="GO" id="GO:0050839">
    <property type="term" value="F:cell adhesion molecule binding"/>
    <property type="evidence" value="ECO:0007669"/>
    <property type="project" value="TreeGrafter"/>
</dbReference>
<reference evidence="3" key="1">
    <citation type="submission" date="2021-11" db="EMBL/GenBank/DDBJ databases">
        <authorList>
            <person name="Schell T."/>
        </authorList>
    </citation>
    <scope>NUCLEOTIDE SEQUENCE</scope>
    <source>
        <strain evidence="3">M5</strain>
    </source>
</reference>
<evidence type="ECO:0000259" key="2">
    <source>
        <dbReference type="PROSITE" id="PS50213"/>
    </source>
</evidence>